<reference evidence="3 4" key="1">
    <citation type="submission" date="2006-10" db="EMBL/GenBank/DDBJ databases">
        <title>The Genome Sequence of Batrachochytrium dendrobatidis JEL423.</title>
        <authorList>
            <consortium name="The Broad Institute Genome Sequencing Platform"/>
            <person name="Birren B."/>
            <person name="Lander E."/>
            <person name="Galagan J."/>
            <person name="Cuomo C."/>
            <person name="Devon K."/>
            <person name="Jaffe D."/>
            <person name="Butler J."/>
            <person name="Alvarez P."/>
            <person name="Gnerre S."/>
            <person name="Grabherr M."/>
            <person name="Kleber M."/>
            <person name="Mauceli E."/>
            <person name="Brockman W."/>
            <person name="Young S."/>
            <person name="LaButti K."/>
            <person name="Sykes S."/>
            <person name="DeCaprio D."/>
            <person name="Crawford M."/>
            <person name="Koehrsen M."/>
            <person name="Engels R."/>
            <person name="Montgomery P."/>
            <person name="Pearson M."/>
            <person name="Howarth C."/>
            <person name="Larson L."/>
            <person name="White J."/>
            <person name="O'Leary S."/>
            <person name="Kodira C."/>
            <person name="Zeng Q."/>
            <person name="Yandava C."/>
            <person name="Alvarado L."/>
            <person name="Longcore J."/>
            <person name="James T."/>
        </authorList>
    </citation>
    <scope>NUCLEOTIDE SEQUENCE [LARGE SCALE GENOMIC DNA]</scope>
    <source>
        <strain evidence="3 4">JEL423</strain>
    </source>
</reference>
<name>A0A177WIF2_BATDL</name>
<dbReference type="PANTHER" id="PTHR23159:SF31">
    <property type="entry name" value="CENTROSOME-ASSOCIATED PROTEIN CEP250 ISOFORM X1"/>
    <property type="match status" value="1"/>
</dbReference>
<feature type="coiled-coil region" evidence="1">
    <location>
        <begin position="378"/>
        <end position="405"/>
    </location>
</feature>
<dbReference type="VEuPathDB" id="FungiDB:BDEG_23334"/>
<gene>
    <name evidence="3" type="ORF">BDEG_23334</name>
</gene>
<sequence length="1054" mass="119056">MYDTSRSRDERLRELERERLLYAQSRPPNHNSIPLNGQTATSFVHKNSLGNPAQPYTAYSPYPHTSPLPQQQFCQHFTCGAVCGHPMSPNQTMHQDPRTLSPSQKYAPYTSQQSQDTHPTPSTGCIAHAPAGYSYGASAHEDAYYSQQDDQDGSDNSNNVCFAADEGGLRGKIRLTKDGKHSFVDLDNSGGASLSTQHTGLGSNANSLSKSLIELARLEKSRLKQERLAREHEANYTRSLSEKRSSPTHSDAFSKLYAKDQKSRAKYLVTDKALLEEERARNTHLEEAYSKLLSQVQQLQQAHLQDIRTTESRFHTSTNTLQKALVLKSEETITLSNQLADVQTRYERDLREWNKEKPALILKIDVTEKAWKEADSTLQDTQKRIGELNRLKKDLSERVATREQELIKYAKALRDREGDWMKEKEMRMKIEVKALKLEETLADRNADAKRVNELLEKKQAEIEELSKIRMLLSEAKREIEDLSRREKTHLAEIDQITTRERRLFAEVEDLNSLQRKNTAEISRLNARQATLLQDLETTRITESKQRQELEDMTQKNNQQAQDLIDLEKQARQFQSDGSRLLHDVSDLQAALKEAHTHNQVFEKELQQQRMVCESLKGEKDALLAQTERLEHDREINLRDLDDLNSQVNQLSCRLDAELQAKADIRQQNKDKLVNVSQKISDLQNTLSETQLQLEDLRENESVLRQTVRQREETIRNQNQTIVDTQSKLADIQNQVAKDNQEFDSYKAKKRDEILSIQEKFAGAKGAMEQEINGLRAQLQQKLIQLSSASEEVSKHKVELSELSADRFSLETRISELLASEASYQRQITSLQLTINQKGQEAARMVAKHQGLVDQMRRLEDEMHNYRGNTAATNARDGEISRLQNNMDEISRKLKSQVDLLLDRDFDGLKSSAGLGGDQYGGTSSGGRTTRAYDSNPTGNINVNIGAGGNNSSPHSRTQSHTNPDRNVSFSPISGARSYISSTNNTGLGRSQSNALSGPSSGVPRTIDRESSRKIVGIDELDDYDRPSSATIGGGSFKLNNLSRTVSPSGNKSMN</sequence>
<feature type="region of interest" description="Disordered" evidence="2">
    <location>
        <begin position="911"/>
        <end position="1010"/>
    </location>
</feature>
<organism evidence="3 4">
    <name type="scientific">Batrachochytrium dendrobatidis (strain JEL423)</name>
    <dbReference type="NCBI Taxonomy" id="403673"/>
    <lineage>
        <taxon>Eukaryota</taxon>
        <taxon>Fungi</taxon>
        <taxon>Fungi incertae sedis</taxon>
        <taxon>Chytridiomycota</taxon>
        <taxon>Chytridiomycota incertae sedis</taxon>
        <taxon>Chytridiomycetes</taxon>
        <taxon>Rhizophydiales</taxon>
        <taxon>Rhizophydiales incertae sedis</taxon>
        <taxon>Batrachochytrium</taxon>
    </lineage>
</organism>
<feature type="compositionally biased region" description="Polar residues" evidence="2">
    <location>
        <begin position="951"/>
        <end position="971"/>
    </location>
</feature>
<dbReference type="EMBL" id="DS022303">
    <property type="protein sequence ID" value="OAJ39495.1"/>
    <property type="molecule type" value="Genomic_DNA"/>
</dbReference>
<evidence type="ECO:0000313" key="3">
    <source>
        <dbReference type="EMBL" id="OAJ39495.1"/>
    </source>
</evidence>
<reference evidence="3 4" key="2">
    <citation type="submission" date="2016-05" db="EMBL/GenBank/DDBJ databases">
        <title>Lineage-specific infection strategies underlie the spectrum of fungal disease in amphibians.</title>
        <authorList>
            <person name="Cuomo C.A."/>
            <person name="Farrer R.A."/>
            <person name="James T."/>
            <person name="Longcore J."/>
            <person name="Birren B."/>
        </authorList>
    </citation>
    <scope>NUCLEOTIDE SEQUENCE [LARGE SCALE GENOMIC DNA]</scope>
    <source>
        <strain evidence="3 4">JEL423</strain>
    </source>
</reference>
<feature type="compositionally biased region" description="Gly residues" evidence="2">
    <location>
        <begin position="913"/>
        <end position="924"/>
    </location>
</feature>
<feature type="coiled-coil region" evidence="1">
    <location>
        <begin position="275"/>
        <end position="302"/>
    </location>
</feature>
<feature type="coiled-coil region" evidence="1">
    <location>
        <begin position="612"/>
        <end position="805"/>
    </location>
</feature>
<feature type="coiled-coil region" evidence="1">
    <location>
        <begin position="532"/>
        <end position="576"/>
    </location>
</feature>
<proteinExistence type="predicted"/>
<dbReference type="Proteomes" id="UP000077115">
    <property type="component" value="Unassembled WGS sequence"/>
</dbReference>
<evidence type="ECO:0000256" key="1">
    <source>
        <dbReference type="SAM" id="Coils"/>
    </source>
</evidence>
<feature type="region of interest" description="Disordered" evidence="2">
    <location>
        <begin position="90"/>
        <end position="126"/>
    </location>
</feature>
<dbReference type="PANTHER" id="PTHR23159">
    <property type="entry name" value="CENTROSOMAL PROTEIN 2"/>
    <property type="match status" value="1"/>
</dbReference>
<dbReference type="OrthoDB" id="5599278at2759"/>
<dbReference type="AlphaFoldDB" id="A0A177WIF2"/>
<feature type="compositionally biased region" description="Polar residues" evidence="2">
    <location>
        <begin position="978"/>
        <end position="999"/>
    </location>
</feature>
<evidence type="ECO:0000313" key="4">
    <source>
        <dbReference type="Proteomes" id="UP000077115"/>
    </source>
</evidence>
<protein>
    <submittedName>
        <fullName evidence="3">Uncharacterized protein</fullName>
    </submittedName>
</protein>
<feature type="coiled-coil region" evidence="1">
    <location>
        <begin position="438"/>
        <end position="492"/>
    </location>
</feature>
<keyword evidence="1" id="KW-0175">Coiled coil</keyword>
<feature type="region of interest" description="Disordered" evidence="2">
    <location>
        <begin position="226"/>
        <end position="251"/>
    </location>
</feature>
<feature type="coiled-coil region" evidence="1">
    <location>
        <begin position="841"/>
        <end position="899"/>
    </location>
</feature>
<feature type="compositionally biased region" description="Polar residues" evidence="2">
    <location>
        <begin position="90"/>
        <end position="123"/>
    </location>
</feature>
<accession>A0A177WIF2</accession>
<feature type="compositionally biased region" description="Basic and acidic residues" evidence="2">
    <location>
        <begin position="226"/>
        <end position="245"/>
    </location>
</feature>
<evidence type="ECO:0000256" key="2">
    <source>
        <dbReference type="SAM" id="MobiDB-lite"/>
    </source>
</evidence>